<protein>
    <submittedName>
        <fullName evidence="1">Uncharacterized protein</fullName>
    </submittedName>
</protein>
<proteinExistence type="predicted"/>
<reference evidence="1 2" key="1">
    <citation type="submission" date="2019-05" db="EMBL/GenBank/DDBJ databases">
        <title>Another draft genome of Portunus trituberculatus and its Hox gene families provides insights of decapod evolution.</title>
        <authorList>
            <person name="Jeong J.-H."/>
            <person name="Song I."/>
            <person name="Kim S."/>
            <person name="Choi T."/>
            <person name="Kim D."/>
            <person name="Ryu S."/>
            <person name="Kim W."/>
        </authorList>
    </citation>
    <scope>NUCLEOTIDE SEQUENCE [LARGE SCALE GENOMIC DNA]</scope>
    <source>
        <tissue evidence="1">Muscle</tissue>
    </source>
</reference>
<evidence type="ECO:0000313" key="1">
    <source>
        <dbReference type="EMBL" id="MPC45399.1"/>
    </source>
</evidence>
<name>A0A5B7FJR2_PORTR</name>
<dbReference type="EMBL" id="VSRR010006714">
    <property type="protein sequence ID" value="MPC45399.1"/>
    <property type="molecule type" value="Genomic_DNA"/>
</dbReference>
<organism evidence="1 2">
    <name type="scientific">Portunus trituberculatus</name>
    <name type="common">Swimming crab</name>
    <name type="synonym">Neptunus trituberculatus</name>
    <dbReference type="NCBI Taxonomy" id="210409"/>
    <lineage>
        <taxon>Eukaryota</taxon>
        <taxon>Metazoa</taxon>
        <taxon>Ecdysozoa</taxon>
        <taxon>Arthropoda</taxon>
        <taxon>Crustacea</taxon>
        <taxon>Multicrustacea</taxon>
        <taxon>Malacostraca</taxon>
        <taxon>Eumalacostraca</taxon>
        <taxon>Eucarida</taxon>
        <taxon>Decapoda</taxon>
        <taxon>Pleocyemata</taxon>
        <taxon>Brachyura</taxon>
        <taxon>Eubrachyura</taxon>
        <taxon>Portunoidea</taxon>
        <taxon>Portunidae</taxon>
        <taxon>Portuninae</taxon>
        <taxon>Portunus</taxon>
    </lineage>
</organism>
<dbReference type="Proteomes" id="UP000324222">
    <property type="component" value="Unassembled WGS sequence"/>
</dbReference>
<gene>
    <name evidence="1" type="ORF">E2C01_039097</name>
</gene>
<dbReference type="AlphaFoldDB" id="A0A5B7FJR2"/>
<accession>A0A5B7FJR2</accession>
<keyword evidence="2" id="KW-1185">Reference proteome</keyword>
<evidence type="ECO:0000313" key="2">
    <source>
        <dbReference type="Proteomes" id="UP000324222"/>
    </source>
</evidence>
<sequence>MPKGASRDASTSLDMRVICKERSVHNFEEIGVPSHPWIHSSIKVSLTRRQYTLLEDLTERKAKDRDK</sequence>
<comment type="caution">
    <text evidence="1">The sequence shown here is derived from an EMBL/GenBank/DDBJ whole genome shotgun (WGS) entry which is preliminary data.</text>
</comment>